<evidence type="ECO:0000259" key="4">
    <source>
        <dbReference type="PROSITE" id="PS50042"/>
    </source>
</evidence>
<dbReference type="Pfam" id="PF13545">
    <property type="entry name" value="HTH_Crp_2"/>
    <property type="match status" value="1"/>
</dbReference>
<dbReference type="InterPro" id="IPR036388">
    <property type="entry name" value="WH-like_DNA-bd_sf"/>
</dbReference>
<dbReference type="EMBL" id="JAEKJZ010000002">
    <property type="protein sequence ID" value="MBN9671320.1"/>
    <property type="molecule type" value="Genomic_DNA"/>
</dbReference>
<dbReference type="AlphaFoldDB" id="A0A939EGH0"/>
<evidence type="ECO:0000256" key="3">
    <source>
        <dbReference type="ARBA" id="ARBA00023163"/>
    </source>
</evidence>
<dbReference type="SUPFAM" id="SSF46785">
    <property type="entry name" value="Winged helix' DNA-binding domain"/>
    <property type="match status" value="1"/>
</dbReference>
<organism evidence="5 6">
    <name type="scientific">Roseibium aggregatum</name>
    <dbReference type="NCBI Taxonomy" id="187304"/>
    <lineage>
        <taxon>Bacteria</taxon>
        <taxon>Pseudomonadati</taxon>
        <taxon>Pseudomonadota</taxon>
        <taxon>Alphaproteobacteria</taxon>
        <taxon>Hyphomicrobiales</taxon>
        <taxon>Stappiaceae</taxon>
        <taxon>Roseibium</taxon>
    </lineage>
</organism>
<proteinExistence type="predicted"/>
<feature type="domain" description="Cyclic nucleotide-binding" evidence="4">
    <location>
        <begin position="15"/>
        <end position="117"/>
    </location>
</feature>
<evidence type="ECO:0000313" key="6">
    <source>
        <dbReference type="Proteomes" id="UP000664096"/>
    </source>
</evidence>
<evidence type="ECO:0000313" key="5">
    <source>
        <dbReference type="EMBL" id="MBN9671320.1"/>
    </source>
</evidence>
<comment type="caution">
    <text evidence="5">The sequence shown here is derived from an EMBL/GenBank/DDBJ whole genome shotgun (WGS) entry which is preliminary data.</text>
</comment>
<reference evidence="5" key="1">
    <citation type="submission" date="2020-12" db="EMBL/GenBank/DDBJ databases">
        <title>Oil enriched cultivation method for isolating marine PHA-producing bacteria.</title>
        <authorList>
            <person name="Zheng W."/>
            <person name="Yu S."/>
            <person name="Huang Y."/>
        </authorList>
    </citation>
    <scope>NUCLEOTIDE SEQUENCE</scope>
    <source>
        <strain evidence="5">SY-2-12</strain>
    </source>
</reference>
<keyword evidence="2" id="KW-0238">DNA-binding</keyword>
<dbReference type="PROSITE" id="PS50042">
    <property type="entry name" value="CNMP_BINDING_3"/>
    <property type="match status" value="1"/>
</dbReference>
<protein>
    <submittedName>
        <fullName evidence="5">Crp/Fnr family transcriptional regulator</fullName>
    </submittedName>
</protein>
<gene>
    <name evidence="5" type="ORF">JF539_13315</name>
</gene>
<dbReference type="SUPFAM" id="SSF51206">
    <property type="entry name" value="cAMP-binding domain-like"/>
    <property type="match status" value="1"/>
</dbReference>
<evidence type="ECO:0000256" key="2">
    <source>
        <dbReference type="ARBA" id="ARBA00023125"/>
    </source>
</evidence>
<evidence type="ECO:0000256" key="1">
    <source>
        <dbReference type="ARBA" id="ARBA00023015"/>
    </source>
</evidence>
<keyword evidence="1" id="KW-0805">Transcription regulation</keyword>
<dbReference type="CDD" id="cd00038">
    <property type="entry name" value="CAP_ED"/>
    <property type="match status" value="1"/>
</dbReference>
<dbReference type="GO" id="GO:0003677">
    <property type="term" value="F:DNA binding"/>
    <property type="evidence" value="ECO:0007669"/>
    <property type="project" value="UniProtKB-KW"/>
</dbReference>
<dbReference type="InterPro" id="IPR014710">
    <property type="entry name" value="RmlC-like_jellyroll"/>
</dbReference>
<dbReference type="GO" id="GO:0006355">
    <property type="term" value="P:regulation of DNA-templated transcription"/>
    <property type="evidence" value="ECO:0007669"/>
    <property type="project" value="InterPro"/>
</dbReference>
<dbReference type="Pfam" id="PF00027">
    <property type="entry name" value="cNMP_binding"/>
    <property type="match status" value="1"/>
</dbReference>
<dbReference type="InterPro" id="IPR018490">
    <property type="entry name" value="cNMP-bd_dom_sf"/>
</dbReference>
<accession>A0A939EGH0</accession>
<dbReference type="Gene3D" id="2.60.120.10">
    <property type="entry name" value="Jelly Rolls"/>
    <property type="match status" value="1"/>
</dbReference>
<dbReference type="Gene3D" id="1.10.10.10">
    <property type="entry name" value="Winged helix-like DNA-binding domain superfamily/Winged helix DNA-binding domain"/>
    <property type="match status" value="1"/>
</dbReference>
<dbReference type="SMART" id="SM00100">
    <property type="entry name" value="cNMP"/>
    <property type="match status" value="1"/>
</dbReference>
<dbReference type="RefSeq" id="WP_207141160.1">
    <property type="nucleotide sequence ID" value="NZ_JAEKJZ010000002.1"/>
</dbReference>
<sequence>MNHEDRLTIISRNRLFRDLDSYAKDFLASRSVSRTYYKGRYLLSKGTTSKTLILIVTGLAKVSLTSAFGREFILAFYMDGDIAGLTATATGFASRADLIAEKPTLALCIEHDALKALDSDAAFNQSLRNLLLERYAAATGTAEMLALCSLRERLARQLLVFLKMQPALLNLTPVFLSQEKLAFLTNATRPKVNQHLQVFKAAGAIRIEAGRIQLVNPDILESFAAPV</sequence>
<name>A0A939EGH0_9HYPH</name>
<dbReference type="Proteomes" id="UP000664096">
    <property type="component" value="Unassembled WGS sequence"/>
</dbReference>
<dbReference type="InterPro" id="IPR036390">
    <property type="entry name" value="WH_DNA-bd_sf"/>
</dbReference>
<dbReference type="InterPro" id="IPR012318">
    <property type="entry name" value="HTH_CRP"/>
</dbReference>
<keyword evidence="3" id="KW-0804">Transcription</keyword>
<dbReference type="InterPro" id="IPR000595">
    <property type="entry name" value="cNMP-bd_dom"/>
</dbReference>